<sequence>MAMMENLAGQQKQLALDEKPERTLPPTYASYDWISEGLAERSGENAIIYAYWDQPFGCKVQRQNREPEDFLPDWPVLDAPDYGRKAELKSVLSHHPKTLGTGITAGPGVDKAFQDYIATLPLSLTRLAAPFGPQQWLLLDLFRRAPGLWRKVHQQTGLGRLGTLSLTLELFCAAGRTRPQQRQQLATALNETTREVVLTRYLGQTPEPSLLALLEQVPPGSGILEHRALKAALNQKSETQDLKDLVRMKDEMTDRILKQTDWPETLQIRVLLDQGLSFARILHIVQSGLRNLTEAERAGALKALKLIASPQKLQWWLAHWTMLAGRSREIPPPPIPATSLLSPLQTLSAIEEENRRMRNGIARYVPDVLAGDLYFYHWDGHPAATLCLAVSGNGDWTLLEALGEDGVPIHEEALAEIMSAVQAG</sequence>
<keyword evidence="2" id="KW-1185">Reference proteome</keyword>
<gene>
    <name evidence="1" type="ORF">LAX5112_03795</name>
</gene>
<dbReference type="AlphaFoldDB" id="A0A0M7AK97"/>
<dbReference type="OrthoDB" id="7671988at2"/>
<organism evidence="1 2">
    <name type="scientific">Roseibium alexandrii</name>
    <dbReference type="NCBI Taxonomy" id="388408"/>
    <lineage>
        <taxon>Bacteria</taxon>
        <taxon>Pseudomonadati</taxon>
        <taxon>Pseudomonadota</taxon>
        <taxon>Alphaproteobacteria</taxon>
        <taxon>Hyphomicrobiales</taxon>
        <taxon>Stappiaceae</taxon>
        <taxon>Roseibium</taxon>
    </lineage>
</organism>
<dbReference type="Proteomes" id="UP000053235">
    <property type="component" value="Unassembled WGS sequence"/>
</dbReference>
<accession>A0A0M7AK97</accession>
<evidence type="ECO:0000313" key="2">
    <source>
        <dbReference type="Proteomes" id="UP000053235"/>
    </source>
</evidence>
<evidence type="ECO:0008006" key="3">
    <source>
        <dbReference type="Google" id="ProtNLM"/>
    </source>
</evidence>
<dbReference type="RefSeq" id="WP_055673108.1">
    <property type="nucleotide sequence ID" value="NZ_CXWD01000016.1"/>
</dbReference>
<reference evidence="2" key="1">
    <citation type="submission" date="2015-07" db="EMBL/GenBank/DDBJ databases">
        <authorList>
            <person name="Rodrigo-Torres Lidia"/>
            <person name="Arahal R.David."/>
        </authorList>
    </citation>
    <scope>NUCLEOTIDE SEQUENCE [LARGE SCALE GENOMIC DNA]</scope>
    <source>
        <strain evidence="2">CECT 5112</strain>
    </source>
</reference>
<name>A0A0M7AK97_9HYPH</name>
<proteinExistence type="predicted"/>
<protein>
    <recommendedName>
        <fullName evidence="3">PcfJ-like protein</fullName>
    </recommendedName>
</protein>
<dbReference type="EMBL" id="CXWD01000016">
    <property type="protein sequence ID" value="CTQ74203.1"/>
    <property type="molecule type" value="Genomic_DNA"/>
</dbReference>
<evidence type="ECO:0000313" key="1">
    <source>
        <dbReference type="EMBL" id="CTQ74203.1"/>
    </source>
</evidence>